<organism evidence="2 3">
    <name type="scientific">Flavisolibacter ginsengisoli DSM 18119</name>
    <dbReference type="NCBI Taxonomy" id="1121884"/>
    <lineage>
        <taxon>Bacteria</taxon>
        <taxon>Pseudomonadati</taxon>
        <taxon>Bacteroidota</taxon>
        <taxon>Chitinophagia</taxon>
        <taxon>Chitinophagales</taxon>
        <taxon>Chitinophagaceae</taxon>
        <taxon>Flavisolibacter</taxon>
    </lineage>
</organism>
<accession>A0A1M5FWT7</accession>
<name>A0A1M5FWT7_9BACT</name>
<dbReference type="EMBL" id="FQUU01000025">
    <property type="protein sequence ID" value="SHF96030.1"/>
    <property type="molecule type" value="Genomic_DNA"/>
</dbReference>
<evidence type="ECO:0000256" key="1">
    <source>
        <dbReference type="SAM" id="MobiDB-lite"/>
    </source>
</evidence>
<keyword evidence="3" id="KW-1185">Reference proteome</keyword>
<feature type="compositionally biased region" description="Polar residues" evidence="1">
    <location>
        <begin position="60"/>
        <end position="69"/>
    </location>
</feature>
<protein>
    <submittedName>
        <fullName evidence="2">Uncharacterized protein</fullName>
    </submittedName>
</protein>
<dbReference type="AlphaFoldDB" id="A0A1M5FWT7"/>
<evidence type="ECO:0000313" key="3">
    <source>
        <dbReference type="Proteomes" id="UP000184048"/>
    </source>
</evidence>
<feature type="region of interest" description="Disordered" evidence="1">
    <location>
        <begin position="1"/>
        <end position="69"/>
    </location>
</feature>
<proteinExistence type="predicted"/>
<dbReference type="RefSeq" id="WP_072837086.1">
    <property type="nucleotide sequence ID" value="NZ_FQUU01000025.1"/>
</dbReference>
<dbReference type="Proteomes" id="UP000184048">
    <property type="component" value="Unassembled WGS sequence"/>
</dbReference>
<gene>
    <name evidence="2" type="ORF">SAMN02745131_03975</name>
</gene>
<reference evidence="2 3" key="1">
    <citation type="submission" date="2016-11" db="EMBL/GenBank/DDBJ databases">
        <authorList>
            <person name="Jaros S."/>
            <person name="Januszkiewicz K."/>
            <person name="Wedrychowicz H."/>
        </authorList>
    </citation>
    <scope>NUCLEOTIDE SEQUENCE [LARGE SCALE GENOMIC DNA]</scope>
    <source>
        <strain evidence="2 3">DSM 18119</strain>
    </source>
</reference>
<dbReference type="STRING" id="1121884.SAMN02745131_03975"/>
<evidence type="ECO:0000313" key="2">
    <source>
        <dbReference type="EMBL" id="SHF96030.1"/>
    </source>
</evidence>
<sequence length="69" mass="7628">MNDKESYPPKTNLGGIGRTNFIKEKEAETANTSRDISELDREEGDMDNGTTGGNFDQDDQNTNQEGQTT</sequence>